<evidence type="ECO:0000313" key="3">
    <source>
        <dbReference type="Proteomes" id="UP000077202"/>
    </source>
</evidence>
<dbReference type="InterPro" id="IPR050796">
    <property type="entry name" value="SCF_F-box_component"/>
</dbReference>
<gene>
    <name evidence="2" type="ORF">AXG93_4010s1060</name>
</gene>
<keyword evidence="3" id="KW-1185">Reference proteome</keyword>
<evidence type="ECO:0008006" key="4">
    <source>
        <dbReference type="Google" id="ProtNLM"/>
    </source>
</evidence>
<dbReference type="PANTHER" id="PTHR31672">
    <property type="entry name" value="BNACNNG10540D PROTEIN"/>
    <property type="match status" value="1"/>
</dbReference>
<accession>A0A176VH65</accession>
<dbReference type="Proteomes" id="UP000077202">
    <property type="component" value="Unassembled WGS sequence"/>
</dbReference>
<evidence type="ECO:0000313" key="2">
    <source>
        <dbReference type="EMBL" id="OAE20269.1"/>
    </source>
</evidence>
<dbReference type="AlphaFoldDB" id="A0A176VH65"/>
<organism evidence="2 3">
    <name type="scientific">Marchantia polymorpha subsp. ruderalis</name>
    <dbReference type="NCBI Taxonomy" id="1480154"/>
    <lineage>
        <taxon>Eukaryota</taxon>
        <taxon>Viridiplantae</taxon>
        <taxon>Streptophyta</taxon>
        <taxon>Embryophyta</taxon>
        <taxon>Marchantiophyta</taxon>
        <taxon>Marchantiopsida</taxon>
        <taxon>Marchantiidae</taxon>
        <taxon>Marchantiales</taxon>
        <taxon>Marchantiaceae</taxon>
        <taxon>Marchantia</taxon>
    </lineage>
</organism>
<name>A0A176VH65_MARPO</name>
<proteinExistence type="predicted"/>
<feature type="compositionally biased region" description="Polar residues" evidence="1">
    <location>
        <begin position="415"/>
        <end position="424"/>
    </location>
</feature>
<protein>
    <recommendedName>
        <fullName evidence="4">F-box associated domain-containing protein</fullName>
    </recommendedName>
</protein>
<feature type="region of interest" description="Disordered" evidence="1">
    <location>
        <begin position="400"/>
        <end position="424"/>
    </location>
</feature>
<sequence>MESPVQSTIVSKLPLSQGFLQSTTRALLIKRGGGRASLPTFVSLSSNTNSGMWRIVIIELGDSRVVDLYQRCRNKDLHPSCICGFESTTAGSLGLMFLTRFCSIHSDFSLMVYNPFTEKVRHLQMPLHLCTRCTSIPSQYGGFSLAGVIENTQKQQYKLLFNTFDSLDLQTFRLYCVYDSQTGDCNLKYGPNTPFIHISSRVVCNGCLYFLHVSVLRDAEGVIRMSRTLFEPQLGIYESETDSWRGVEQSLMPKLGRARSFFPQLVQHKGILYYVAVSDAQRLQGEPVPLPTWCFFKLDEKARSSSTLWTKVREMPQHVFWQLSVRINARNIYDDKAEDRCDVCCEGQGDDIYFYSVKPSFKAATSQAAPTVSTERRTGTVLLHNFEENSWTFLNDYPEAPSSDDRHSKKRKRFSQNSNVLKAL</sequence>
<comment type="caution">
    <text evidence="2">The sequence shown here is derived from an EMBL/GenBank/DDBJ whole genome shotgun (WGS) entry which is preliminary data.</text>
</comment>
<evidence type="ECO:0000256" key="1">
    <source>
        <dbReference type="SAM" id="MobiDB-lite"/>
    </source>
</evidence>
<dbReference type="PANTHER" id="PTHR31672:SF2">
    <property type="entry name" value="F-BOX DOMAIN-CONTAINING PROTEIN"/>
    <property type="match status" value="1"/>
</dbReference>
<reference evidence="2" key="1">
    <citation type="submission" date="2016-03" db="EMBL/GenBank/DDBJ databases">
        <title>Mechanisms controlling the formation of the plant cell surface in tip-growing cells are functionally conserved among land plants.</title>
        <authorList>
            <person name="Honkanen S."/>
            <person name="Jones V.A."/>
            <person name="Morieri G."/>
            <person name="Champion C."/>
            <person name="Hetherington A.J."/>
            <person name="Kelly S."/>
            <person name="Saint-Marcoux D."/>
            <person name="Proust H."/>
            <person name="Prescott H."/>
            <person name="Dolan L."/>
        </authorList>
    </citation>
    <scope>NUCLEOTIDE SEQUENCE [LARGE SCALE GENOMIC DNA]</scope>
    <source>
        <tissue evidence="2">Whole gametophyte</tissue>
    </source>
</reference>
<dbReference type="EMBL" id="LVLJ01003652">
    <property type="protein sequence ID" value="OAE20269.1"/>
    <property type="molecule type" value="Genomic_DNA"/>
</dbReference>